<evidence type="ECO:0000313" key="5">
    <source>
        <dbReference type="Proteomes" id="UP000749559"/>
    </source>
</evidence>
<keyword evidence="1 2" id="KW-0175">Coiled coil</keyword>
<feature type="compositionally biased region" description="Low complexity" evidence="3">
    <location>
        <begin position="464"/>
        <end position="476"/>
    </location>
</feature>
<evidence type="ECO:0000256" key="1">
    <source>
        <dbReference type="ARBA" id="ARBA00023054"/>
    </source>
</evidence>
<protein>
    <recommendedName>
        <fullName evidence="6">Bicaudal D-related protein 1</fullName>
    </recommendedName>
</protein>
<sequence>MEDMDDNMGEYGQQCSDRNGYDDQVEGEQNDVYSQLAQREEDLMLAAELGKALLEKNEELQRQNEDLTKEYTQKIENLTQEKYELKIRLESAEGEYKNTVRELQNDIAILKQQLEEQQYHSKISEREKIQIVQQLQQQNDRLNEQLRMVATEGTQFRQQVETLSGQVNARRASMKEHVIQLESLKDEINLLTSRNHELERRLQVLREERENLACRMEGAQERIQSLEVHCNQKDQEVESQQSEITQLHNINATLHEKLEELSLQSQNEPCAQSGGSSLFEELGQASCSSLYGEMMEPSFQEEESLGRGGDRPNTLLASGVNFVASPMLFEDDIECDDDDITLAAGQSTYMADNGEMVAMAMTPDSLMPARSRSHESSMTPDSLGERQLMQLLQSPDEVKQDYVVIYKQLKRLLRDLRGKSQGEPTLEDAQLYDVRADSIQGAISDLRGLLESIARQKLEEENAQQESSTQESQHSQNAISHGNAEAELRQKYEEMKHEIVAKDEALKLKTQELSDLTQKLSLQQRECVQLKEEHDLMTASGVSSLNRDCVVEQAKRERDEALDKRNQMEMELAQAKLDLMSMDEQLMEAIQQKIELSQQLEQWQMDMQLLLDNQIVHERITQDCKKDSELKHSTVKPKSTFLFRKRSTSK</sequence>
<accession>A0A8S4Q9W1</accession>
<gene>
    <name evidence="4" type="ORF">OFUS_LOCUS26184</name>
</gene>
<organism evidence="4 5">
    <name type="scientific">Owenia fusiformis</name>
    <name type="common">Polychaete worm</name>
    <dbReference type="NCBI Taxonomy" id="6347"/>
    <lineage>
        <taxon>Eukaryota</taxon>
        <taxon>Metazoa</taxon>
        <taxon>Spiralia</taxon>
        <taxon>Lophotrochozoa</taxon>
        <taxon>Annelida</taxon>
        <taxon>Polychaeta</taxon>
        <taxon>Sedentaria</taxon>
        <taxon>Canalipalpata</taxon>
        <taxon>Sabellida</taxon>
        <taxon>Oweniida</taxon>
        <taxon>Oweniidae</taxon>
        <taxon>Owenia</taxon>
    </lineage>
</organism>
<evidence type="ECO:0000256" key="3">
    <source>
        <dbReference type="SAM" id="MobiDB-lite"/>
    </source>
</evidence>
<dbReference type="PANTHER" id="PTHR32123:SF13">
    <property type="entry name" value="BICAUDAL D-RELATED PROTEIN HOMOLOG"/>
    <property type="match status" value="1"/>
</dbReference>
<feature type="coiled-coil region" evidence="2">
    <location>
        <begin position="46"/>
        <end position="243"/>
    </location>
</feature>
<dbReference type="OrthoDB" id="9451547at2759"/>
<comment type="caution">
    <text evidence="4">The sequence shown here is derived from an EMBL/GenBank/DDBJ whole genome shotgun (WGS) entry which is preliminary data.</text>
</comment>
<evidence type="ECO:0008006" key="6">
    <source>
        <dbReference type="Google" id="ProtNLM"/>
    </source>
</evidence>
<dbReference type="Gene3D" id="1.10.287.1490">
    <property type="match status" value="1"/>
</dbReference>
<feature type="region of interest" description="Disordered" evidence="3">
    <location>
        <begin position="1"/>
        <end position="28"/>
    </location>
</feature>
<dbReference type="EMBL" id="CAIIXF020000012">
    <property type="protein sequence ID" value="CAH1802515.1"/>
    <property type="molecule type" value="Genomic_DNA"/>
</dbReference>
<reference evidence="4" key="1">
    <citation type="submission" date="2022-03" db="EMBL/GenBank/DDBJ databases">
        <authorList>
            <person name="Martin C."/>
        </authorList>
    </citation>
    <scope>NUCLEOTIDE SEQUENCE</scope>
</reference>
<keyword evidence="5" id="KW-1185">Reference proteome</keyword>
<dbReference type="AlphaFoldDB" id="A0A8S4Q9W1"/>
<dbReference type="InterPro" id="IPR051149">
    <property type="entry name" value="Spindly/BICDR_Dynein_Adapter"/>
</dbReference>
<evidence type="ECO:0000313" key="4">
    <source>
        <dbReference type="EMBL" id="CAH1802515.1"/>
    </source>
</evidence>
<dbReference type="PANTHER" id="PTHR32123">
    <property type="entry name" value="BICD FAMILY-LIKE CARGO ADAPTER"/>
    <property type="match status" value="1"/>
</dbReference>
<name>A0A8S4Q9W1_OWEFU</name>
<feature type="region of interest" description="Disordered" evidence="3">
    <location>
        <begin position="459"/>
        <end position="481"/>
    </location>
</feature>
<proteinExistence type="predicted"/>
<evidence type="ECO:0000256" key="2">
    <source>
        <dbReference type="SAM" id="Coils"/>
    </source>
</evidence>
<dbReference type="Proteomes" id="UP000749559">
    <property type="component" value="Unassembled WGS sequence"/>
</dbReference>